<accession>Q23AL3</accession>
<feature type="transmembrane region" description="Helical" evidence="1">
    <location>
        <begin position="925"/>
        <end position="943"/>
    </location>
</feature>
<proteinExistence type="predicted"/>
<evidence type="ECO:0000313" key="4">
    <source>
        <dbReference type="Proteomes" id="UP000009168"/>
    </source>
</evidence>
<sequence length="1173" mass="136488">MGFISLILIFLSILLPNFKCGDQLPIEIKSDVLYIEEFQSLIYQSKSDSKWRYSTLDSSGNIQQTIIINNFGQTITKDTTYFVEQDKIIYILTFGESTYSVIDTSKLNIDPDGSYKSQEMSPTQCDIKQTIIMKQKSLYLLICFEKLNSFFVTDTSFLGLFSSKQITSTNKGMRNEQQFFYYDGFIFLQGQKYQIKFIDKKTIDILVVNQDFNLYLVEYQLSLFSFSDQVMTQTKRVSLGATSENILMSKIISFTNMFVIFAYNQDTNKFEFFNAQTLQKIQQIGENMIYIDYQSFIQRDKDVFIGKNWYKIDYDSNQKQILVQLIRSDLPYSYQLRYKPFQSYNFNNNNIIECQIDSKNYLTDINFMYGLCTDGCKDCKTDTSCQNCQKGSFLDFNQKCVQSCPTTYKQDNIKNICVCDKDRVESKNHTCDCKDGFYLKNQNCEKCSANCLKCSDSQECQKCSDGYFLQFDKTCQKICPPDQQQDKANQTCKCDQNAQLSLGQCKCNDGFYMNGNQCVVCKENCATCNDGDNCVKYKECNSFQIFDPNQKQCICKEGYYTNGKDCSPCQEDCLICYDSKTCLKQKECGEMQKYDNQLKKCTKCLWDTDKKICVEECQPEQYKDTVKLICIKCDNQQKGNCVVNCPLKQYYDYEIQKCLPCHSSCNRCKGKKENQCINCVSPLILQPDSTCSHCEQGQFLDEKTKICEQCYYKCKQCKGKSEDDCISCVQDFVLSSTNQKCITKNEASEEDTLSKKLEYSECQDSSSFDCQTQQNFLDLFQSLHQIMFFAFLPLSVLCLLFVPNIRQQIFYFIQVQQIVGNFIMDKRLNLLWLNVGFLKVQYGFNILNIISFLNQQKKEEIVYDLNQFDIGINVQNLSLKFLDNCLIQIVILAILLICMIVVFFLKSESRLMTEIKTYFNINFLIRYFMICSNQLFLSALICLKEKQILKQNNIYFILPFLLIYIVQLLYSIYILLFSNSFALIDSVQVLRISSEQSQKMQNFFWIFFEFKKLSSLILIYLFQDNLYATFIIPALNLIFLIYFIAFKPFQNSIQDKLGCLIEFISIILISCLAAISNREKLGISNNHALNFEIVFVSFSLALLAQQIIVCCLYFFNSIKNYFINRRNQQIQNAKLQNIPLTSSFQMIESINNIQSILSSTKFSKIILKKNVYK</sequence>
<dbReference type="OrthoDB" id="300641at2759"/>
<dbReference type="SMART" id="SM00261">
    <property type="entry name" value="FU"/>
    <property type="match status" value="6"/>
</dbReference>
<keyword evidence="1 3" id="KW-0812">Transmembrane</keyword>
<keyword evidence="1" id="KW-1133">Transmembrane helix</keyword>
<dbReference type="CDD" id="cd00064">
    <property type="entry name" value="FU"/>
    <property type="match status" value="2"/>
</dbReference>
<protein>
    <submittedName>
        <fullName evidence="3">Transmembrane protein, putative</fullName>
    </submittedName>
</protein>
<evidence type="ECO:0000256" key="2">
    <source>
        <dbReference type="SAM" id="SignalP"/>
    </source>
</evidence>
<dbReference type="Proteomes" id="UP000009168">
    <property type="component" value="Unassembled WGS sequence"/>
</dbReference>
<dbReference type="PANTHER" id="PTHR15332:SF175">
    <property type="entry name" value="PROPROTEIN CONVERTASE SUBTILISIN_KEXIN TYPE 5-LIKE"/>
    <property type="match status" value="1"/>
</dbReference>
<dbReference type="InterPro" id="IPR009030">
    <property type="entry name" value="Growth_fac_rcpt_cys_sf"/>
</dbReference>
<dbReference type="GeneID" id="7825578"/>
<feature type="transmembrane region" description="Helical" evidence="1">
    <location>
        <begin position="1095"/>
        <end position="1115"/>
    </location>
</feature>
<dbReference type="Gene3D" id="2.10.220.10">
    <property type="entry name" value="Hormone Receptor, Insulin-like Growth Factor Receptor 1, Chain A, domain 2"/>
    <property type="match status" value="2"/>
</dbReference>
<dbReference type="PANTHER" id="PTHR15332">
    <property type="entry name" value="PROPROTEIN CONVERTASE SUBTILISIN_KEXIN TYPE 5-LIKE"/>
    <property type="match status" value="1"/>
</dbReference>
<dbReference type="AlphaFoldDB" id="Q23AL3"/>
<dbReference type="RefSeq" id="XP_001013724.2">
    <property type="nucleotide sequence ID" value="XM_001013724.2"/>
</dbReference>
<evidence type="ECO:0000256" key="1">
    <source>
        <dbReference type="SAM" id="Phobius"/>
    </source>
</evidence>
<gene>
    <name evidence="3" type="ORF">TTHERM_00424470</name>
</gene>
<keyword evidence="2" id="KW-0732">Signal</keyword>
<dbReference type="HOGENOM" id="CLU_451674_0_0_1"/>
<feature type="chain" id="PRO_5004201607" evidence="2">
    <location>
        <begin position="22"/>
        <end position="1173"/>
    </location>
</feature>
<name>Q23AL3_TETTS</name>
<feature type="transmembrane region" description="Helical" evidence="1">
    <location>
        <begin position="783"/>
        <end position="802"/>
    </location>
</feature>
<dbReference type="InterPro" id="IPR006212">
    <property type="entry name" value="Furin_repeat"/>
</dbReference>
<dbReference type="SUPFAM" id="SSF57184">
    <property type="entry name" value="Growth factor receptor domain"/>
    <property type="match status" value="3"/>
</dbReference>
<keyword evidence="1" id="KW-0472">Membrane</keyword>
<dbReference type="KEGG" id="tet:TTHERM_00424470"/>
<keyword evidence="4" id="KW-1185">Reference proteome</keyword>
<organism evidence="3 4">
    <name type="scientific">Tetrahymena thermophila (strain SB210)</name>
    <dbReference type="NCBI Taxonomy" id="312017"/>
    <lineage>
        <taxon>Eukaryota</taxon>
        <taxon>Sar</taxon>
        <taxon>Alveolata</taxon>
        <taxon>Ciliophora</taxon>
        <taxon>Intramacronucleata</taxon>
        <taxon>Oligohymenophorea</taxon>
        <taxon>Hymenostomatida</taxon>
        <taxon>Tetrahymenina</taxon>
        <taxon>Tetrahymenidae</taxon>
        <taxon>Tetrahymena</taxon>
    </lineage>
</organism>
<dbReference type="EMBL" id="GG662724">
    <property type="protein sequence ID" value="EAR93479.2"/>
    <property type="molecule type" value="Genomic_DNA"/>
</dbReference>
<feature type="transmembrane region" description="Helical" evidence="1">
    <location>
        <begin position="1026"/>
        <end position="1045"/>
    </location>
</feature>
<feature type="transmembrane region" description="Helical" evidence="1">
    <location>
        <begin position="1057"/>
        <end position="1075"/>
    </location>
</feature>
<dbReference type="InParanoid" id="Q23AL3"/>
<feature type="transmembrane region" description="Helical" evidence="1">
    <location>
        <begin position="885"/>
        <end position="905"/>
    </location>
</feature>
<reference evidence="4" key="1">
    <citation type="journal article" date="2006" name="PLoS Biol.">
        <title>Macronuclear genome sequence of the ciliate Tetrahymena thermophila, a model eukaryote.</title>
        <authorList>
            <person name="Eisen J.A."/>
            <person name="Coyne R.S."/>
            <person name="Wu M."/>
            <person name="Wu D."/>
            <person name="Thiagarajan M."/>
            <person name="Wortman J.R."/>
            <person name="Badger J.H."/>
            <person name="Ren Q."/>
            <person name="Amedeo P."/>
            <person name="Jones K.M."/>
            <person name="Tallon L.J."/>
            <person name="Delcher A.L."/>
            <person name="Salzberg S.L."/>
            <person name="Silva J.C."/>
            <person name="Haas B.J."/>
            <person name="Majoros W.H."/>
            <person name="Farzad M."/>
            <person name="Carlton J.M."/>
            <person name="Smith R.K. Jr."/>
            <person name="Garg J."/>
            <person name="Pearlman R.E."/>
            <person name="Karrer K.M."/>
            <person name="Sun L."/>
            <person name="Manning G."/>
            <person name="Elde N.C."/>
            <person name="Turkewitz A.P."/>
            <person name="Asai D.J."/>
            <person name="Wilkes D.E."/>
            <person name="Wang Y."/>
            <person name="Cai H."/>
            <person name="Collins K."/>
            <person name="Stewart B.A."/>
            <person name="Lee S.R."/>
            <person name="Wilamowska K."/>
            <person name="Weinberg Z."/>
            <person name="Ruzzo W.L."/>
            <person name="Wloga D."/>
            <person name="Gaertig J."/>
            <person name="Frankel J."/>
            <person name="Tsao C.-C."/>
            <person name="Gorovsky M.A."/>
            <person name="Keeling P.J."/>
            <person name="Waller R.F."/>
            <person name="Patron N.J."/>
            <person name="Cherry J.M."/>
            <person name="Stover N.A."/>
            <person name="Krieger C.J."/>
            <person name="del Toro C."/>
            <person name="Ryder H.F."/>
            <person name="Williamson S.C."/>
            <person name="Barbeau R.A."/>
            <person name="Hamilton E.P."/>
            <person name="Orias E."/>
        </authorList>
    </citation>
    <scope>NUCLEOTIDE SEQUENCE [LARGE SCALE GENOMIC DNA]</scope>
    <source>
        <strain evidence="4">SB210</strain>
    </source>
</reference>
<feature type="signal peptide" evidence="2">
    <location>
        <begin position="1"/>
        <end position="21"/>
    </location>
</feature>
<evidence type="ECO:0000313" key="3">
    <source>
        <dbReference type="EMBL" id="EAR93479.2"/>
    </source>
</evidence>
<feature type="transmembrane region" description="Helical" evidence="1">
    <location>
        <begin position="955"/>
        <end position="976"/>
    </location>
</feature>